<accession>A0A2P6V7D2</accession>
<feature type="domain" description="Helicase ATP-binding" evidence="10">
    <location>
        <begin position="61"/>
        <end position="226"/>
    </location>
</feature>
<dbReference type="EC" id="3.6.4.13" evidence="2"/>
<dbReference type="Gene3D" id="1.20.120.1080">
    <property type="match status" value="1"/>
</dbReference>
<keyword evidence="8" id="KW-0175">Coiled coil</keyword>
<dbReference type="Gene3D" id="3.40.50.300">
    <property type="entry name" value="P-loop containing nucleotide triphosphate hydrolases"/>
    <property type="match status" value="2"/>
</dbReference>
<keyword evidence="3" id="KW-0547">Nucleotide-binding</keyword>
<dbReference type="PANTHER" id="PTHR18934:SF136">
    <property type="entry name" value="ATP-DEPENDENT RNA HELICASE DHX35-RELATED"/>
    <property type="match status" value="1"/>
</dbReference>
<dbReference type="STRING" id="554055.A0A2P6V7D2"/>
<dbReference type="Proteomes" id="UP000239649">
    <property type="component" value="Unassembled WGS sequence"/>
</dbReference>
<dbReference type="InterPro" id="IPR002464">
    <property type="entry name" value="DNA/RNA_helicase_DEAH_CS"/>
</dbReference>
<dbReference type="SMART" id="SM00490">
    <property type="entry name" value="HELICc"/>
    <property type="match status" value="1"/>
</dbReference>
<dbReference type="Pfam" id="PF00270">
    <property type="entry name" value="DEAD"/>
    <property type="match status" value="1"/>
</dbReference>
<evidence type="ECO:0000256" key="6">
    <source>
        <dbReference type="ARBA" id="ARBA00022840"/>
    </source>
</evidence>
<dbReference type="SUPFAM" id="SSF52540">
    <property type="entry name" value="P-loop containing nucleoside triphosphate hydrolases"/>
    <property type="match status" value="1"/>
</dbReference>
<dbReference type="InterPro" id="IPR048333">
    <property type="entry name" value="HA2_WH"/>
</dbReference>
<evidence type="ECO:0000256" key="7">
    <source>
        <dbReference type="ARBA" id="ARBA00047984"/>
    </source>
</evidence>
<evidence type="ECO:0000256" key="1">
    <source>
        <dbReference type="ARBA" id="ARBA00008792"/>
    </source>
</evidence>
<dbReference type="SMART" id="SM00847">
    <property type="entry name" value="HA2"/>
    <property type="match status" value="1"/>
</dbReference>
<comment type="catalytic activity">
    <reaction evidence="7">
        <text>ATP + H2O = ADP + phosphate + H(+)</text>
        <dbReference type="Rhea" id="RHEA:13065"/>
        <dbReference type="ChEBI" id="CHEBI:15377"/>
        <dbReference type="ChEBI" id="CHEBI:15378"/>
        <dbReference type="ChEBI" id="CHEBI:30616"/>
        <dbReference type="ChEBI" id="CHEBI:43474"/>
        <dbReference type="ChEBI" id="CHEBI:456216"/>
        <dbReference type="EC" id="3.6.4.13"/>
    </reaction>
</comment>
<dbReference type="InterPro" id="IPR007502">
    <property type="entry name" value="Helicase-assoc_dom"/>
</dbReference>
<dbReference type="Pfam" id="PF21010">
    <property type="entry name" value="HA2_C"/>
    <property type="match status" value="1"/>
</dbReference>
<dbReference type="PROSITE" id="PS51192">
    <property type="entry name" value="HELICASE_ATP_BIND_1"/>
    <property type="match status" value="1"/>
</dbReference>
<keyword evidence="13" id="KW-1185">Reference proteome</keyword>
<dbReference type="GO" id="GO:0003724">
    <property type="term" value="F:RNA helicase activity"/>
    <property type="evidence" value="ECO:0007669"/>
    <property type="project" value="UniProtKB-EC"/>
</dbReference>
<protein>
    <recommendedName>
        <fullName evidence="2">RNA helicase</fullName>
        <ecNumber evidence="2">3.6.4.13</ecNumber>
    </recommendedName>
</protein>
<evidence type="ECO:0000313" key="13">
    <source>
        <dbReference type="Proteomes" id="UP000239649"/>
    </source>
</evidence>
<dbReference type="FunFam" id="3.40.50.300:FF:000578">
    <property type="entry name" value="probable ATP-dependent RNA helicase DHX35"/>
    <property type="match status" value="1"/>
</dbReference>
<evidence type="ECO:0000256" key="3">
    <source>
        <dbReference type="ARBA" id="ARBA00022741"/>
    </source>
</evidence>
<keyword evidence="6" id="KW-0067">ATP-binding</keyword>
<sequence>MSSFLRPGQQAASQFGISFDADRGESSGGGAAAPVWNRNERLALDEQRRRLPIYAHRTQLLYLVEGHATTVIVGETGSGKTTQIPQYLHEAGWTQGGNLVACTQPRRVAAMTVAQRVAEEMGCRLGQEVGYGIRFEDITTPGVTKIRFCTDGVLLREMMEDPLLQRYSVVMVDEAHERSLATDLLLGLLKKVQRRRPDLRVIISSATIEAEKMARFFDTSNVRRPRGHVEAPAEGAAPSRSPALMSVEGRTHSVQVHYLEQPATDYLQAAVQAAVNIHREDLPGDILIFLTGQDECEAAVRQLEDEGRRLQRSKLSLRLKPVALYAGLPAAHQLGVFEPAPRGVRKVIVATNIAETSVTLEGIVYVIDSCFAKQRCYNPLTGLESLLIAPISKASAQQRAGRAGRVRPGHCFRLCTEEDYQEKLPLATVPEMQRSDLANAVLQLKSLGIDNIMSFDWLAPPPSETMVRALETLHALGALDLDARLSRPIGSQMADLPLDPVLARLLLAAGERGCTEEVLTVAAMLSVQSIWAPGGRREVDEAKALFAVAEGDLISYINVWRAWEESGRNKRWAVAHRVMHRNMLRAADIRNQLQAHLRRLGIPLKAALQGASSFDHADALTTVRKALAAGLFINAAKLTDEMTVKLSDQHDTGASVYRLVRSAGGDAAAAKLRIHHSSVLFRCHPQWVCFYGAEQNDSGWYEMRDVLAIESGWLTELAPHMHAAAGRRRAAPPPAPARTGPATAFYSSRCFSAWQVWKSAPQDHQDAMRRLFEFAVGLEAEVEEAEAGLQEALEAAVHETEVRLAAQCEAQETAILEAQAADEQALKRDARASILFLQDQVRAAEGEKARWRERAPKAERQFLQLRGMIEARLDEASNIVARRQEHDACCSGVASQPGQPADEQGEGADAAAAASQQAQAAQMQPMTAEVAPGGTSEEAPNVSPRRRTRSKRKSTGTS</sequence>
<dbReference type="InterPro" id="IPR011709">
    <property type="entry name" value="DEAD-box_helicase_OB_fold"/>
</dbReference>
<feature type="coiled-coil region" evidence="8">
    <location>
        <begin position="834"/>
        <end position="861"/>
    </location>
</feature>
<dbReference type="Pfam" id="PF07717">
    <property type="entry name" value="OB_NTP_bind"/>
    <property type="match status" value="1"/>
</dbReference>
<dbReference type="Pfam" id="PF04408">
    <property type="entry name" value="WHD_HA2"/>
    <property type="match status" value="1"/>
</dbReference>
<dbReference type="PANTHER" id="PTHR18934">
    <property type="entry name" value="ATP-DEPENDENT RNA HELICASE"/>
    <property type="match status" value="1"/>
</dbReference>
<dbReference type="Pfam" id="PF00271">
    <property type="entry name" value="Helicase_C"/>
    <property type="match status" value="1"/>
</dbReference>
<feature type="compositionally biased region" description="Low complexity" evidence="9">
    <location>
        <begin position="907"/>
        <end position="922"/>
    </location>
</feature>
<feature type="region of interest" description="Disordered" evidence="9">
    <location>
        <begin position="890"/>
        <end position="958"/>
    </location>
</feature>
<dbReference type="GO" id="GO:0005524">
    <property type="term" value="F:ATP binding"/>
    <property type="evidence" value="ECO:0007669"/>
    <property type="project" value="UniProtKB-KW"/>
</dbReference>
<dbReference type="EMBL" id="LHPF02000022">
    <property type="protein sequence ID" value="PSC69991.1"/>
    <property type="molecule type" value="Genomic_DNA"/>
</dbReference>
<dbReference type="InterPro" id="IPR001650">
    <property type="entry name" value="Helicase_C-like"/>
</dbReference>
<keyword evidence="4" id="KW-0378">Hydrolase</keyword>
<gene>
    <name evidence="12" type="ORF">C2E20_6556</name>
</gene>
<evidence type="ECO:0000259" key="11">
    <source>
        <dbReference type="PROSITE" id="PS51194"/>
    </source>
</evidence>
<organism evidence="12 13">
    <name type="scientific">Micractinium conductrix</name>
    <dbReference type="NCBI Taxonomy" id="554055"/>
    <lineage>
        <taxon>Eukaryota</taxon>
        <taxon>Viridiplantae</taxon>
        <taxon>Chlorophyta</taxon>
        <taxon>core chlorophytes</taxon>
        <taxon>Trebouxiophyceae</taxon>
        <taxon>Chlorellales</taxon>
        <taxon>Chlorellaceae</taxon>
        <taxon>Chlorella clade</taxon>
        <taxon>Micractinium</taxon>
    </lineage>
</organism>
<dbReference type="OrthoDB" id="10253254at2759"/>
<name>A0A2P6V7D2_9CHLO</name>
<dbReference type="FunFam" id="3.40.50.300:FF:000145">
    <property type="entry name" value="probable ATP-dependent RNA helicase DHX40"/>
    <property type="match status" value="1"/>
</dbReference>
<dbReference type="SMART" id="SM00487">
    <property type="entry name" value="DEXDc"/>
    <property type="match status" value="1"/>
</dbReference>
<evidence type="ECO:0000256" key="9">
    <source>
        <dbReference type="SAM" id="MobiDB-lite"/>
    </source>
</evidence>
<feature type="domain" description="Helicase C-terminal" evidence="11">
    <location>
        <begin position="270"/>
        <end position="448"/>
    </location>
</feature>
<dbReference type="CDD" id="cd18791">
    <property type="entry name" value="SF2_C_RHA"/>
    <property type="match status" value="1"/>
</dbReference>
<reference evidence="12 13" key="1">
    <citation type="journal article" date="2018" name="Plant J.">
        <title>Genome sequences of Chlorella sorokiniana UTEX 1602 and Micractinium conductrix SAG 241.80: implications to maltose excretion by a green alga.</title>
        <authorList>
            <person name="Arriola M.B."/>
            <person name="Velmurugan N."/>
            <person name="Zhang Y."/>
            <person name="Plunkett M.H."/>
            <person name="Hondzo H."/>
            <person name="Barney B.M."/>
        </authorList>
    </citation>
    <scope>NUCLEOTIDE SEQUENCE [LARGE SCALE GENOMIC DNA]</scope>
    <source>
        <strain evidence="12 13">SAG 241.80</strain>
    </source>
</reference>
<dbReference type="PROSITE" id="PS00690">
    <property type="entry name" value="DEAH_ATP_HELICASE"/>
    <property type="match status" value="1"/>
</dbReference>
<evidence type="ECO:0000259" key="10">
    <source>
        <dbReference type="PROSITE" id="PS51192"/>
    </source>
</evidence>
<evidence type="ECO:0000256" key="8">
    <source>
        <dbReference type="SAM" id="Coils"/>
    </source>
</evidence>
<keyword evidence="5 12" id="KW-0347">Helicase</keyword>
<proteinExistence type="inferred from homology"/>
<evidence type="ECO:0000256" key="2">
    <source>
        <dbReference type="ARBA" id="ARBA00012552"/>
    </source>
</evidence>
<evidence type="ECO:0000256" key="4">
    <source>
        <dbReference type="ARBA" id="ARBA00022801"/>
    </source>
</evidence>
<dbReference type="AlphaFoldDB" id="A0A2P6V7D2"/>
<evidence type="ECO:0000256" key="5">
    <source>
        <dbReference type="ARBA" id="ARBA00022806"/>
    </source>
</evidence>
<dbReference type="GO" id="GO:0016787">
    <property type="term" value="F:hydrolase activity"/>
    <property type="evidence" value="ECO:0007669"/>
    <property type="project" value="UniProtKB-KW"/>
</dbReference>
<dbReference type="PROSITE" id="PS51194">
    <property type="entry name" value="HELICASE_CTER"/>
    <property type="match status" value="1"/>
</dbReference>
<feature type="coiled-coil region" evidence="8">
    <location>
        <begin position="293"/>
        <end position="320"/>
    </location>
</feature>
<evidence type="ECO:0000313" key="12">
    <source>
        <dbReference type="EMBL" id="PSC69991.1"/>
    </source>
</evidence>
<comment type="caution">
    <text evidence="12">The sequence shown here is derived from an EMBL/GenBank/DDBJ whole genome shotgun (WGS) entry which is preliminary data.</text>
</comment>
<dbReference type="InterPro" id="IPR011545">
    <property type="entry name" value="DEAD/DEAH_box_helicase_dom"/>
</dbReference>
<dbReference type="InterPro" id="IPR027417">
    <property type="entry name" value="P-loop_NTPase"/>
</dbReference>
<dbReference type="GO" id="GO:0003723">
    <property type="term" value="F:RNA binding"/>
    <property type="evidence" value="ECO:0007669"/>
    <property type="project" value="TreeGrafter"/>
</dbReference>
<feature type="compositionally biased region" description="Basic residues" evidence="9">
    <location>
        <begin position="944"/>
        <end position="958"/>
    </location>
</feature>
<dbReference type="InterPro" id="IPR014001">
    <property type="entry name" value="Helicase_ATP-bd"/>
</dbReference>
<comment type="similarity">
    <text evidence="1">Belongs to the DEAD box helicase family. DEAH subfamily.</text>
</comment>